<sequence>MKITPLVIVLLALFCFAANADILVSNCQDVNSCDPSTCTKLLSAKEGVCTNLGSSNNSIIQAQYAKFHCLNTVQSCVPTKVYFNDSTCTGTPAETLWNPCGMCLQFSPRLQTCEVRNDTFVVRVKQCNDASCEQCDPFDNAGLPPATCYPHPGVPGLYLYYNNLEACSGVLVEGFNDAECSTKRSAQTMMPGQEKCFGGISFNCTSPS</sequence>
<evidence type="ECO:0000256" key="1">
    <source>
        <dbReference type="SAM" id="SignalP"/>
    </source>
</evidence>
<dbReference type="AlphaFoldDB" id="A0A0S4JQL2"/>
<accession>A0A0S4JQL2</accession>
<evidence type="ECO:0008006" key="4">
    <source>
        <dbReference type="Google" id="ProtNLM"/>
    </source>
</evidence>
<protein>
    <recommendedName>
        <fullName evidence="4">Membrane-associated protein</fullName>
    </recommendedName>
</protein>
<evidence type="ECO:0000313" key="2">
    <source>
        <dbReference type="EMBL" id="CUG90804.1"/>
    </source>
</evidence>
<gene>
    <name evidence="2" type="ORF">BSAL_28890</name>
</gene>
<dbReference type="EMBL" id="CYKH01001865">
    <property type="protein sequence ID" value="CUG90804.1"/>
    <property type="molecule type" value="Genomic_DNA"/>
</dbReference>
<name>A0A0S4JQL2_BODSA</name>
<evidence type="ECO:0000313" key="3">
    <source>
        <dbReference type="Proteomes" id="UP000051952"/>
    </source>
</evidence>
<dbReference type="Proteomes" id="UP000051952">
    <property type="component" value="Unassembled WGS sequence"/>
</dbReference>
<keyword evidence="3" id="KW-1185">Reference proteome</keyword>
<proteinExistence type="predicted"/>
<feature type="chain" id="PRO_5006622592" description="Membrane-associated protein" evidence="1">
    <location>
        <begin position="21"/>
        <end position="208"/>
    </location>
</feature>
<organism evidence="2 3">
    <name type="scientific">Bodo saltans</name>
    <name type="common">Flagellated protozoan</name>
    <dbReference type="NCBI Taxonomy" id="75058"/>
    <lineage>
        <taxon>Eukaryota</taxon>
        <taxon>Discoba</taxon>
        <taxon>Euglenozoa</taxon>
        <taxon>Kinetoplastea</taxon>
        <taxon>Metakinetoplastina</taxon>
        <taxon>Eubodonida</taxon>
        <taxon>Bodonidae</taxon>
        <taxon>Bodo</taxon>
    </lineage>
</organism>
<feature type="signal peptide" evidence="1">
    <location>
        <begin position="1"/>
        <end position="20"/>
    </location>
</feature>
<keyword evidence="1" id="KW-0732">Signal</keyword>
<reference evidence="3" key="1">
    <citation type="submission" date="2015-09" db="EMBL/GenBank/DDBJ databases">
        <authorList>
            <consortium name="Pathogen Informatics"/>
        </authorList>
    </citation>
    <scope>NUCLEOTIDE SEQUENCE [LARGE SCALE GENOMIC DNA]</scope>
    <source>
        <strain evidence="3">Lake Konstanz</strain>
    </source>
</reference>
<dbReference type="VEuPathDB" id="TriTrypDB:BSAL_28890"/>